<gene>
    <name evidence="11" type="ORF">CYY_008503</name>
</gene>
<dbReference type="InterPro" id="IPR003864">
    <property type="entry name" value="CSC1/OSCA1-like_7TM"/>
</dbReference>
<feature type="domain" description="CSC1/OSCA1-like cytosolic" evidence="10">
    <location>
        <begin position="197"/>
        <end position="381"/>
    </location>
</feature>
<evidence type="ECO:0000256" key="5">
    <source>
        <dbReference type="ARBA" id="ARBA00022989"/>
    </source>
</evidence>
<evidence type="ECO:0000256" key="3">
    <source>
        <dbReference type="ARBA" id="ARBA00022448"/>
    </source>
</evidence>
<evidence type="ECO:0000256" key="2">
    <source>
        <dbReference type="ARBA" id="ARBA00007779"/>
    </source>
</evidence>
<feature type="transmembrane region" description="Helical" evidence="7">
    <location>
        <begin position="395"/>
        <end position="417"/>
    </location>
</feature>
<feature type="transmembrane region" description="Helical" evidence="7">
    <location>
        <begin position="490"/>
        <end position="515"/>
    </location>
</feature>
<feature type="transmembrane region" description="Helical" evidence="7">
    <location>
        <begin position="156"/>
        <end position="174"/>
    </location>
</feature>
<proteinExistence type="inferred from homology"/>
<comment type="caution">
    <text evidence="11">The sequence shown here is derived from an EMBL/GenBank/DDBJ whole genome shotgun (WGS) entry which is preliminary data.</text>
</comment>
<evidence type="ECO:0000256" key="6">
    <source>
        <dbReference type="ARBA" id="ARBA00023136"/>
    </source>
</evidence>
<feature type="domain" description="CSC1/OSCA1-like N-terminal transmembrane" evidence="9">
    <location>
        <begin position="23"/>
        <end position="176"/>
    </location>
</feature>
<dbReference type="GO" id="GO:0005886">
    <property type="term" value="C:plasma membrane"/>
    <property type="evidence" value="ECO:0007669"/>
    <property type="project" value="TreeGrafter"/>
</dbReference>
<dbReference type="InterPro" id="IPR032880">
    <property type="entry name" value="CSC1/OSCA1-like_N"/>
</dbReference>
<comment type="subcellular location">
    <subcellularLocation>
        <location evidence="1">Membrane</location>
        <topology evidence="1">Multi-pass membrane protein</topology>
    </subcellularLocation>
</comment>
<name>A0A8J4PP68_9MYCE</name>
<feature type="domain" description="CSC1/OSCA1-like 7TM region" evidence="8">
    <location>
        <begin position="392"/>
        <end position="669"/>
    </location>
</feature>
<keyword evidence="12" id="KW-1185">Reference proteome</keyword>
<dbReference type="AlphaFoldDB" id="A0A8J4PP68"/>
<feature type="transmembrane region" description="Helical" evidence="7">
    <location>
        <begin position="644"/>
        <end position="668"/>
    </location>
</feature>
<keyword evidence="3" id="KW-0813">Transport</keyword>
<evidence type="ECO:0000313" key="11">
    <source>
        <dbReference type="EMBL" id="KAF2070176.1"/>
    </source>
</evidence>
<feature type="transmembrane region" description="Helical" evidence="7">
    <location>
        <begin position="20"/>
        <end position="44"/>
    </location>
</feature>
<organism evidence="11 12">
    <name type="scientific">Polysphondylium violaceum</name>
    <dbReference type="NCBI Taxonomy" id="133409"/>
    <lineage>
        <taxon>Eukaryota</taxon>
        <taxon>Amoebozoa</taxon>
        <taxon>Evosea</taxon>
        <taxon>Eumycetozoa</taxon>
        <taxon>Dictyostelia</taxon>
        <taxon>Dictyosteliales</taxon>
        <taxon>Dictyosteliaceae</taxon>
        <taxon>Polysphondylium</taxon>
    </lineage>
</organism>
<reference evidence="11" key="1">
    <citation type="submission" date="2020-01" db="EMBL/GenBank/DDBJ databases">
        <title>Development of genomics and gene disruption for Polysphondylium violaceum indicates a role for the polyketide synthase stlB in stalk morphogenesis.</title>
        <authorList>
            <person name="Narita B."/>
            <person name="Kawabe Y."/>
            <person name="Kin K."/>
            <person name="Saito T."/>
            <person name="Gibbs R."/>
            <person name="Kuspa A."/>
            <person name="Muzny D."/>
            <person name="Queller D."/>
            <person name="Richards S."/>
            <person name="Strassman J."/>
            <person name="Sucgang R."/>
            <person name="Worley K."/>
            <person name="Schaap P."/>
        </authorList>
    </citation>
    <scope>NUCLEOTIDE SEQUENCE</scope>
    <source>
        <strain evidence="11">QSvi11</strain>
    </source>
</reference>
<comment type="similarity">
    <text evidence="2">Belongs to the CSC1 (TC 1.A.17) family.</text>
</comment>
<evidence type="ECO:0000256" key="4">
    <source>
        <dbReference type="ARBA" id="ARBA00022692"/>
    </source>
</evidence>
<dbReference type="Pfam" id="PF14703">
    <property type="entry name" value="PHM7_cyt"/>
    <property type="match status" value="1"/>
</dbReference>
<feature type="transmembrane region" description="Helical" evidence="7">
    <location>
        <begin position="597"/>
        <end position="623"/>
    </location>
</feature>
<dbReference type="EMBL" id="AJWJ01000530">
    <property type="protein sequence ID" value="KAF2070176.1"/>
    <property type="molecule type" value="Genomic_DNA"/>
</dbReference>
<dbReference type="InterPro" id="IPR027815">
    <property type="entry name" value="CSC1/OSCA1-like_cyt"/>
</dbReference>
<evidence type="ECO:0000256" key="7">
    <source>
        <dbReference type="SAM" id="Phobius"/>
    </source>
</evidence>
<evidence type="ECO:0000259" key="9">
    <source>
        <dbReference type="Pfam" id="PF13967"/>
    </source>
</evidence>
<dbReference type="OrthoDB" id="15199at2759"/>
<dbReference type="InterPro" id="IPR045122">
    <property type="entry name" value="Csc1-like"/>
</dbReference>
<evidence type="ECO:0000259" key="10">
    <source>
        <dbReference type="Pfam" id="PF14703"/>
    </source>
</evidence>
<sequence length="745" mass="85130">MSDSGNHTSSSNVELTAGGWSGLSTSLLTNVIIGVVIMIVFYFLRIIHKNFYNARIIKSNGITSPLITSPLAWITHTYSFPLESVFESRGIDAYMHLRFLLLCMQILAIILVFGIGVLLPINYTSLNIDTEKIRNVTLNSLDSVSIASMPEGSKRLWAHTLSIPLFTGISFYFFKRNYAHYLEKRIRWMSKHHERNYTVLVREMSKSIKTAQEMRDFFESFFDPKSVLSCHMIYKETHLRSLWKKHKRVQRSLDRVISESEIKGVSPTRAKGWRPGALGGETEDSVRYYERILVDVDQQLKLAQKDASEKKDFSVPPLEWRLSNITPSNLKKWASATSTAGFITFSRMSFASQAARCVYSKDNGKFIVTSAPELKNIKWKNMIVPRRERLVRRTVASFIFFGLFCFWTIPVTAISAASKIEKLSKVPVLSWLVSLVELNDYLQGLVEGYLPSLALVAFMGLLPLIIKLIVHISKEDTRTLFYHKVFSTYWAFLVVNVFLVVTISGSVLSILFQVIENLTLGQIVSLLGASLPTQSSFFINYILVQSLTSVPLDIVRPIELIFGVIRASRESSPNEKIKAMSHDDPTSLTSIKYARELLIFVITLSYSTLSPLIIPFGLLYFLIDYFVSKYNHIYSFCPKYQSGGILWPLVFNRLCVGLVIYQITAIGIFILKQFIPGIIISLPLPFITLFYWWRTVRRYKRTSSVLPLNICPEEEFMGNDFIKTYQDPVLDVNYFEEEVPVQQYA</sequence>
<evidence type="ECO:0000256" key="1">
    <source>
        <dbReference type="ARBA" id="ARBA00004141"/>
    </source>
</evidence>
<evidence type="ECO:0000313" key="12">
    <source>
        <dbReference type="Proteomes" id="UP000695562"/>
    </source>
</evidence>
<dbReference type="Proteomes" id="UP000695562">
    <property type="component" value="Unassembled WGS sequence"/>
</dbReference>
<accession>A0A8J4PP68</accession>
<keyword evidence="5 7" id="KW-1133">Transmembrane helix</keyword>
<keyword evidence="6 7" id="KW-0472">Membrane</keyword>
<protein>
    <submittedName>
        <fullName evidence="11">Uncharacterized protein</fullName>
    </submittedName>
</protein>
<dbReference type="PANTHER" id="PTHR13018:SF36">
    <property type="entry name" value="CSC1_OSCA1-LIKE 7TM REGION DOMAIN-CONTAINING PROTEIN"/>
    <property type="match status" value="1"/>
</dbReference>
<dbReference type="PANTHER" id="PTHR13018">
    <property type="entry name" value="PROBABLE MEMBRANE PROTEIN DUF221-RELATED"/>
    <property type="match status" value="1"/>
</dbReference>
<dbReference type="Pfam" id="PF02714">
    <property type="entry name" value="RSN1_7TM"/>
    <property type="match status" value="1"/>
</dbReference>
<dbReference type="GO" id="GO:0005227">
    <property type="term" value="F:calcium-activated cation channel activity"/>
    <property type="evidence" value="ECO:0007669"/>
    <property type="project" value="InterPro"/>
</dbReference>
<keyword evidence="4 7" id="KW-0812">Transmembrane</keyword>
<feature type="transmembrane region" description="Helical" evidence="7">
    <location>
        <begin position="99"/>
        <end position="121"/>
    </location>
</feature>
<dbReference type="Pfam" id="PF13967">
    <property type="entry name" value="RSN1_TM"/>
    <property type="match status" value="1"/>
</dbReference>
<feature type="transmembrane region" description="Helical" evidence="7">
    <location>
        <begin position="449"/>
        <end position="470"/>
    </location>
</feature>
<evidence type="ECO:0000259" key="8">
    <source>
        <dbReference type="Pfam" id="PF02714"/>
    </source>
</evidence>
<feature type="transmembrane region" description="Helical" evidence="7">
    <location>
        <begin position="674"/>
        <end position="693"/>
    </location>
</feature>